<accession>A0ABQ6TSU5</accession>
<dbReference type="SUPFAM" id="SSF46689">
    <property type="entry name" value="Homeodomain-like"/>
    <property type="match status" value="1"/>
</dbReference>
<gene>
    <name evidence="2" type="ORF">F6V30_05720</name>
</gene>
<evidence type="ECO:0000259" key="1">
    <source>
        <dbReference type="Pfam" id="PF02954"/>
    </source>
</evidence>
<evidence type="ECO:0000313" key="3">
    <source>
        <dbReference type="Proteomes" id="UP000798046"/>
    </source>
</evidence>
<comment type="caution">
    <text evidence="2">The sequence shown here is derived from an EMBL/GenBank/DDBJ whole genome shotgun (WGS) entry which is preliminary data.</text>
</comment>
<feature type="domain" description="DNA binding HTH" evidence="1">
    <location>
        <begin position="1"/>
        <end position="37"/>
    </location>
</feature>
<reference evidence="2 3" key="1">
    <citation type="journal article" date="2020" name="Microorganisms">
        <title>Description of Three Novel Members in the Family Geobacteraceae, Oryzomonas japonicum gen. nov., sp. nov., Oryzomonas sagensis sp. nov., and Oryzomonas ruber sp. nov.</title>
        <authorList>
            <person name="Xu Z."/>
            <person name="Masuda Y."/>
            <person name="Hayakawa C."/>
            <person name="Ushijima N."/>
            <person name="Kawano K."/>
            <person name="Shiratori Y."/>
            <person name="Senoo K."/>
            <person name="Itoh H."/>
        </authorList>
    </citation>
    <scope>NUCLEOTIDE SEQUENCE [LARGE SCALE GENOMIC DNA]</scope>
    <source>
        <strain evidence="2 3">Red100</strain>
    </source>
</reference>
<keyword evidence="3" id="KW-1185">Reference proteome</keyword>
<dbReference type="Gene3D" id="1.10.10.60">
    <property type="entry name" value="Homeodomain-like"/>
    <property type="match status" value="1"/>
</dbReference>
<proteinExistence type="predicted"/>
<organism evidence="2 3">
    <name type="scientific">Oryzomonas sagensis</name>
    <dbReference type="NCBI Taxonomy" id="2603857"/>
    <lineage>
        <taxon>Bacteria</taxon>
        <taxon>Pseudomonadati</taxon>
        <taxon>Thermodesulfobacteriota</taxon>
        <taxon>Desulfuromonadia</taxon>
        <taxon>Geobacterales</taxon>
        <taxon>Geobacteraceae</taxon>
        <taxon>Oryzomonas</taxon>
    </lineage>
</organism>
<dbReference type="InterPro" id="IPR002197">
    <property type="entry name" value="HTH_Fis"/>
</dbReference>
<dbReference type="InterPro" id="IPR009057">
    <property type="entry name" value="Homeodomain-like_sf"/>
</dbReference>
<name>A0ABQ6TSU5_9BACT</name>
<dbReference type="Proteomes" id="UP000798046">
    <property type="component" value="Unassembled WGS sequence"/>
</dbReference>
<dbReference type="Pfam" id="PF02954">
    <property type="entry name" value="HTH_8"/>
    <property type="match status" value="1"/>
</dbReference>
<evidence type="ECO:0000313" key="2">
    <source>
        <dbReference type="EMBL" id="KAB0672068.1"/>
    </source>
</evidence>
<sequence>MEREYILSMLRSCGDNKKLAAARLKIGKTTLYRKLDE</sequence>
<dbReference type="EMBL" id="VZRA01000001">
    <property type="protein sequence ID" value="KAB0672068.1"/>
    <property type="molecule type" value="Genomic_DNA"/>
</dbReference>
<protein>
    <recommendedName>
        <fullName evidence="1">DNA binding HTH domain-containing protein</fullName>
    </recommendedName>
</protein>
<dbReference type="RefSeq" id="WP_151155753.1">
    <property type="nucleotide sequence ID" value="NZ_VZRA01000001.1"/>
</dbReference>